<reference evidence="1 2" key="1">
    <citation type="journal article" date="2023" name="Sci. Data">
        <title>Genome assembly of the Korean intertidal mud-creeper Batillaria attramentaria.</title>
        <authorList>
            <person name="Patra A.K."/>
            <person name="Ho P.T."/>
            <person name="Jun S."/>
            <person name="Lee S.J."/>
            <person name="Kim Y."/>
            <person name="Won Y.J."/>
        </authorList>
    </citation>
    <scope>NUCLEOTIDE SEQUENCE [LARGE SCALE GENOMIC DNA]</scope>
    <source>
        <strain evidence="1">Wonlab-2016</strain>
    </source>
</reference>
<organism evidence="1 2">
    <name type="scientific">Batillaria attramentaria</name>
    <dbReference type="NCBI Taxonomy" id="370345"/>
    <lineage>
        <taxon>Eukaryota</taxon>
        <taxon>Metazoa</taxon>
        <taxon>Spiralia</taxon>
        <taxon>Lophotrochozoa</taxon>
        <taxon>Mollusca</taxon>
        <taxon>Gastropoda</taxon>
        <taxon>Caenogastropoda</taxon>
        <taxon>Sorbeoconcha</taxon>
        <taxon>Cerithioidea</taxon>
        <taxon>Batillariidae</taxon>
        <taxon>Batillaria</taxon>
    </lineage>
</organism>
<protein>
    <submittedName>
        <fullName evidence="1">Uncharacterized protein</fullName>
    </submittedName>
</protein>
<evidence type="ECO:0000313" key="2">
    <source>
        <dbReference type="Proteomes" id="UP001519460"/>
    </source>
</evidence>
<dbReference type="Proteomes" id="UP001519460">
    <property type="component" value="Unassembled WGS sequence"/>
</dbReference>
<comment type="caution">
    <text evidence="1">The sequence shown here is derived from an EMBL/GenBank/DDBJ whole genome shotgun (WGS) entry which is preliminary data.</text>
</comment>
<gene>
    <name evidence="1" type="ORF">BaRGS_00030948</name>
</gene>
<dbReference type="EMBL" id="JACVVK020000341">
    <property type="protein sequence ID" value="KAK7477765.1"/>
    <property type="molecule type" value="Genomic_DNA"/>
</dbReference>
<evidence type="ECO:0000313" key="1">
    <source>
        <dbReference type="EMBL" id="KAK7477765.1"/>
    </source>
</evidence>
<name>A0ABD0JSV5_9CAEN</name>
<keyword evidence="2" id="KW-1185">Reference proteome</keyword>
<dbReference type="AlphaFoldDB" id="A0ABD0JSV5"/>
<sequence length="103" mass="11586">MRGLMQIKHERKWLSYLVYDGVVVRPFTPYPIHVHPGGEGGGAAVLRPTPHYLQAATIRHHGSCHARMKLLSSTEKSLSRIQLHTPDFYTGHHPTKVFLPTPA</sequence>
<accession>A0ABD0JSV5</accession>
<proteinExistence type="predicted"/>